<dbReference type="InterPro" id="IPR009057">
    <property type="entry name" value="Homeodomain-like_sf"/>
</dbReference>
<keyword evidence="3" id="KW-0804">Transcription</keyword>
<proteinExistence type="predicted"/>
<dbReference type="PANTHER" id="PTHR46796:SF7">
    <property type="entry name" value="ARAC FAMILY TRANSCRIPTIONAL REGULATOR"/>
    <property type="match status" value="1"/>
</dbReference>
<keyword evidence="1" id="KW-0805">Transcription regulation</keyword>
<dbReference type="OrthoDB" id="9789899at2"/>
<dbReference type="InterPro" id="IPR018062">
    <property type="entry name" value="HTH_AraC-typ_CS"/>
</dbReference>
<organism evidence="5 8">
    <name type="scientific">Pseudoduganella umbonata</name>
    <dbReference type="NCBI Taxonomy" id="864828"/>
    <lineage>
        <taxon>Bacteria</taxon>
        <taxon>Pseudomonadati</taxon>
        <taxon>Pseudomonadota</taxon>
        <taxon>Betaproteobacteria</taxon>
        <taxon>Burkholderiales</taxon>
        <taxon>Oxalobacteraceae</taxon>
        <taxon>Telluria group</taxon>
        <taxon>Pseudoduganella</taxon>
    </lineage>
</organism>
<evidence type="ECO:0000256" key="1">
    <source>
        <dbReference type="ARBA" id="ARBA00023015"/>
    </source>
</evidence>
<dbReference type="RefSeq" id="WP_137313763.1">
    <property type="nucleotide sequence ID" value="NZ_CP040017.1"/>
</dbReference>
<dbReference type="SMART" id="SM00342">
    <property type="entry name" value="HTH_ARAC"/>
    <property type="match status" value="1"/>
</dbReference>
<dbReference type="EMBL" id="CP040017">
    <property type="protein sequence ID" value="QCP10885.1"/>
    <property type="molecule type" value="Genomic_DNA"/>
</dbReference>
<dbReference type="Proteomes" id="UP000298763">
    <property type="component" value="Chromosome"/>
</dbReference>
<evidence type="ECO:0000313" key="7">
    <source>
        <dbReference type="Proteomes" id="UP000298763"/>
    </source>
</evidence>
<dbReference type="AlphaFoldDB" id="A0A4P8HRD4"/>
<dbReference type="Pfam" id="PF12852">
    <property type="entry name" value="Cupin_6"/>
    <property type="match status" value="1"/>
</dbReference>
<sequence>MSVDPFSDFLTLLETRSVLSGALQAGGHWAIRFPATDRLKFWGVLRGRCMLLLEGEAEAISVEAGDIFLLRCARAHVLATDPALPPMPLDEILVDRMGALARHGSGDEFLMIGGKVELALETAGVLLDALPALIHLRAGNHCLDAAHWLLRRLAYERDGEAPGAVTASAQLAHLLFIEILRAATATGQVAKGGWLPAIADARLAPAIRLMHADPARAWTLDELASAAAMSRAAFAARFKNVAGLAPMAYLTAWRMRLAQRALRERRVPLATLAQSLGYGSESAFSNAYKRTLGHAPTMHRSVRR</sequence>
<accession>A0A4P8HRD4</accession>
<dbReference type="SUPFAM" id="SSF46689">
    <property type="entry name" value="Homeodomain-like"/>
    <property type="match status" value="2"/>
</dbReference>
<evidence type="ECO:0000313" key="5">
    <source>
        <dbReference type="EMBL" id="MBB3222597.1"/>
    </source>
</evidence>
<evidence type="ECO:0000256" key="2">
    <source>
        <dbReference type="ARBA" id="ARBA00023125"/>
    </source>
</evidence>
<evidence type="ECO:0000259" key="4">
    <source>
        <dbReference type="PROSITE" id="PS01124"/>
    </source>
</evidence>
<dbReference type="Gene3D" id="1.10.10.60">
    <property type="entry name" value="Homeodomain-like"/>
    <property type="match status" value="2"/>
</dbReference>
<reference evidence="6 7" key="1">
    <citation type="submission" date="2019-05" db="EMBL/GenBank/DDBJ databases">
        <title>Draft Genome Sequences of Six Type Strains of the Genus Massilia.</title>
        <authorList>
            <person name="Miess H."/>
            <person name="Frediansyhah A."/>
            <person name="Gross H."/>
        </authorList>
    </citation>
    <scope>NUCLEOTIDE SEQUENCE [LARGE SCALE GENOMIC DNA]</scope>
    <source>
        <strain evidence="6 7">DSMZ 26121</strain>
    </source>
</reference>
<evidence type="ECO:0000313" key="8">
    <source>
        <dbReference type="Proteomes" id="UP000584325"/>
    </source>
</evidence>
<name>A0A4P8HRD4_9BURK</name>
<protein>
    <submittedName>
        <fullName evidence="6">AraC family transcriptional regulator</fullName>
    </submittedName>
    <submittedName>
        <fullName evidence="5">AraC-like DNA-binding protein</fullName>
    </submittedName>
</protein>
<dbReference type="GO" id="GO:0003700">
    <property type="term" value="F:DNA-binding transcription factor activity"/>
    <property type="evidence" value="ECO:0007669"/>
    <property type="project" value="InterPro"/>
</dbReference>
<keyword evidence="2 5" id="KW-0238">DNA-binding</keyword>
<dbReference type="PANTHER" id="PTHR46796">
    <property type="entry name" value="HTH-TYPE TRANSCRIPTIONAL ACTIVATOR RHAS-RELATED"/>
    <property type="match status" value="1"/>
</dbReference>
<evidence type="ECO:0000313" key="6">
    <source>
        <dbReference type="EMBL" id="QCP10885.1"/>
    </source>
</evidence>
<keyword evidence="7" id="KW-1185">Reference proteome</keyword>
<dbReference type="GO" id="GO:0043565">
    <property type="term" value="F:sequence-specific DNA binding"/>
    <property type="evidence" value="ECO:0007669"/>
    <property type="project" value="InterPro"/>
</dbReference>
<reference evidence="5 8" key="2">
    <citation type="submission" date="2020-08" db="EMBL/GenBank/DDBJ databases">
        <title>Genomic Encyclopedia of Type Strains, Phase III (KMG-III): the genomes of soil and plant-associated and newly described type strains.</title>
        <authorList>
            <person name="Whitman W."/>
        </authorList>
    </citation>
    <scope>NUCLEOTIDE SEQUENCE [LARGE SCALE GENOMIC DNA]</scope>
    <source>
        <strain evidence="5 8">CECT 7753</strain>
    </source>
</reference>
<feature type="domain" description="HTH araC/xylS-type" evidence="4">
    <location>
        <begin position="204"/>
        <end position="302"/>
    </location>
</feature>
<dbReference type="Pfam" id="PF12833">
    <property type="entry name" value="HTH_18"/>
    <property type="match status" value="1"/>
</dbReference>
<dbReference type="PROSITE" id="PS00041">
    <property type="entry name" value="HTH_ARAC_FAMILY_1"/>
    <property type="match status" value="1"/>
</dbReference>
<dbReference type="InterPro" id="IPR032783">
    <property type="entry name" value="AraC_lig"/>
</dbReference>
<dbReference type="EMBL" id="JACHXS010000006">
    <property type="protein sequence ID" value="MBB3222597.1"/>
    <property type="molecule type" value="Genomic_DNA"/>
</dbReference>
<evidence type="ECO:0000256" key="3">
    <source>
        <dbReference type="ARBA" id="ARBA00023163"/>
    </source>
</evidence>
<dbReference type="Proteomes" id="UP000584325">
    <property type="component" value="Unassembled WGS sequence"/>
</dbReference>
<gene>
    <name evidence="6" type="ORF">FCL38_10955</name>
    <name evidence="5" type="ORF">FHS02_003420</name>
</gene>
<dbReference type="PROSITE" id="PS01124">
    <property type="entry name" value="HTH_ARAC_FAMILY_2"/>
    <property type="match status" value="1"/>
</dbReference>
<dbReference type="InterPro" id="IPR018060">
    <property type="entry name" value="HTH_AraC"/>
</dbReference>
<dbReference type="InterPro" id="IPR050204">
    <property type="entry name" value="AraC_XylS_family_regulators"/>
</dbReference>